<dbReference type="SFLD" id="SFLDS00019">
    <property type="entry name" value="Glutathione_Transferase_(cytos"/>
    <property type="match status" value="1"/>
</dbReference>
<accession>A0A7S1QF12</accession>
<name>A0A7S1QF12_NEODS</name>
<dbReference type="SUPFAM" id="SSF52833">
    <property type="entry name" value="Thioredoxin-like"/>
    <property type="match status" value="1"/>
</dbReference>
<dbReference type="InterPro" id="IPR036249">
    <property type="entry name" value="Thioredoxin-like_sf"/>
</dbReference>
<dbReference type="Gene3D" id="3.40.30.10">
    <property type="entry name" value="Glutaredoxin"/>
    <property type="match status" value="1"/>
</dbReference>
<protein>
    <recommendedName>
        <fullName evidence="1">GST N-terminal domain-containing protein</fullName>
    </recommendedName>
</protein>
<dbReference type="InterPro" id="IPR004045">
    <property type="entry name" value="Glutathione_S-Trfase_N"/>
</dbReference>
<reference evidence="2" key="1">
    <citation type="submission" date="2021-01" db="EMBL/GenBank/DDBJ databases">
        <authorList>
            <person name="Corre E."/>
            <person name="Pelletier E."/>
            <person name="Niang G."/>
            <person name="Scheremetjew M."/>
            <person name="Finn R."/>
            <person name="Kale V."/>
            <person name="Holt S."/>
            <person name="Cochrane G."/>
            <person name="Meng A."/>
            <person name="Brown T."/>
            <person name="Cohen L."/>
        </authorList>
    </citation>
    <scope>NUCLEOTIDE SEQUENCE</scope>
    <source>
        <strain evidence="2">CCAP 1951/1</strain>
    </source>
</reference>
<dbReference type="InterPro" id="IPR050983">
    <property type="entry name" value="GST_Omega/HSP26"/>
</dbReference>
<dbReference type="InterPro" id="IPR040079">
    <property type="entry name" value="Glutathione_S-Trfase"/>
</dbReference>
<organism evidence="2">
    <name type="scientific">Neobodo designis</name>
    <name type="common">Flagellated protozoan</name>
    <name type="synonym">Bodo designis</name>
    <dbReference type="NCBI Taxonomy" id="312471"/>
    <lineage>
        <taxon>Eukaryota</taxon>
        <taxon>Discoba</taxon>
        <taxon>Euglenozoa</taxon>
        <taxon>Kinetoplastea</taxon>
        <taxon>Metakinetoplastina</taxon>
        <taxon>Neobodonida</taxon>
        <taxon>Neobodo</taxon>
    </lineage>
</organism>
<dbReference type="PANTHER" id="PTHR43968:SF6">
    <property type="entry name" value="GLUTATHIONE S-TRANSFERASE OMEGA"/>
    <property type="match status" value="1"/>
</dbReference>
<dbReference type="PROSITE" id="PS50404">
    <property type="entry name" value="GST_NTER"/>
    <property type="match status" value="1"/>
</dbReference>
<sequence length="410" mass="45207">MALKLYGNLVCPYVQRARIVAMEKNIPMQFVNIPPNEAPPKWFTSINPKGTVPTLNVAGAFITESMRIAEYLDASFPAPHSLFPPRAACRADIREFVQIVDAFAIVGVRALAEPDFKAARPELDMMVRRLDSAMAQHGPGPYFLGTTFSLADVALIPFMDRFRHGFPAFCHYEPFVAAPRLRAFLSEAENRMSFIDTRLSRFDTLRSLEATVGRTCSLPRPVVRVRPGNISDARMWVAAAIGDIDIELRTLTDVALPRLSHSNRDIFDASNGMMMLLESAESSLIPESHLQCAKAHCVVDDAAGLPALLEEASLSDDEGKTARLLEEVAVALRQLMQGEYVLDTTLSFADIALCPIADAAKRLAARRGVPIEVPPTLTALFTEASQKPLVKPTLDRWRTSDASTERAAKW</sequence>
<dbReference type="SUPFAM" id="SSF47616">
    <property type="entry name" value="GST C-terminal domain-like"/>
    <property type="match status" value="2"/>
</dbReference>
<gene>
    <name evidence="2" type="ORF">NDES1114_LOCUS23796</name>
</gene>
<proteinExistence type="predicted"/>
<evidence type="ECO:0000259" key="1">
    <source>
        <dbReference type="PROSITE" id="PS50404"/>
    </source>
</evidence>
<dbReference type="Pfam" id="PF16865">
    <property type="entry name" value="GST_C_5"/>
    <property type="match status" value="1"/>
</dbReference>
<dbReference type="Pfam" id="PF13417">
    <property type="entry name" value="GST_N_3"/>
    <property type="match status" value="1"/>
</dbReference>
<dbReference type="InterPro" id="IPR036282">
    <property type="entry name" value="Glutathione-S-Trfase_C_sf"/>
</dbReference>
<evidence type="ECO:0000313" key="2">
    <source>
        <dbReference type="EMBL" id="CAD9133505.1"/>
    </source>
</evidence>
<feature type="domain" description="GST N-terminal" evidence="1">
    <location>
        <begin position="1"/>
        <end position="80"/>
    </location>
</feature>
<dbReference type="EMBL" id="HBGF01035443">
    <property type="protein sequence ID" value="CAD9133505.1"/>
    <property type="molecule type" value="Transcribed_RNA"/>
</dbReference>
<dbReference type="PANTHER" id="PTHR43968">
    <property type="match status" value="1"/>
</dbReference>
<dbReference type="Gene3D" id="1.20.1050.10">
    <property type="match status" value="1"/>
</dbReference>
<dbReference type="GO" id="GO:0005737">
    <property type="term" value="C:cytoplasm"/>
    <property type="evidence" value="ECO:0007669"/>
    <property type="project" value="TreeGrafter"/>
</dbReference>
<dbReference type="InterPro" id="IPR041695">
    <property type="entry name" value="GST_C_5"/>
</dbReference>
<dbReference type="CDD" id="cd00570">
    <property type="entry name" value="GST_N_family"/>
    <property type="match status" value="1"/>
</dbReference>
<dbReference type="AlphaFoldDB" id="A0A7S1QF12"/>
<dbReference type="SFLD" id="SFLDG00358">
    <property type="entry name" value="Main_(cytGST)"/>
    <property type="match status" value="1"/>
</dbReference>